<reference evidence="2" key="1">
    <citation type="submission" date="2014-11" db="EMBL/GenBank/DDBJ databases">
        <authorList>
            <person name="Amaro Gonzalez C."/>
        </authorList>
    </citation>
    <scope>NUCLEOTIDE SEQUENCE</scope>
</reference>
<keyword evidence="1" id="KW-0812">Transmembrane</keyword>
<keyword evidence="1" id="KW-1133">Transmembrane helix</keyword>
<feature type="transmembrane region" description="Helical" evidence="1">
    <location>
        <begin position="30"/>
        <end position="48"/>
    </location>
</feature>
<reference evidence="2" key="2">
    <citation type="journal article" date="2015" name="Fish Shellfish Immunol.">
        <title>Early steps in the European eel (Anguilla anguilla)-Vibrio vulnificus interaction in the gills: Role of the RtxA13 toxin.</title>
        <authorList>
            <person name="Callol A."/>
            <person name="Pajuelo D."/>
            <person name="Ebbesson L."/>
            <person name="Teles M."/>
            <person name="MacKenzie S."/>
            <person name="Amaro C."/>
        </authorList>
    </citation>
    <scope>NUCLEOTIDE SEQUENCE</scope>
</reference>
<evidence type="ECO:0000256" key="1">
    <source>
        <dbReference type="SAM" id="Phobius"/>
    </source>
</evidence>
<dbReference type="EMBL" id="GBXM01034085">
    <property type="protein sequence ID" value="JAH74492.1"/>
    <property type="molecule type" value="Transcribed_RNA"/>
</dbReference>
<name>A0A0E9V8X6_ANGAN</name>
<evidence type="ECO:0000313" key="2">
    <source>
        <dbReference type="EMBL" id="JAH74492.1"/>
    </source>
</evidence>
<keyword evidence="1" id="KW-0472">Membrane</keyword>
<organism evidence="2">
    <name type="scientific">Anguilla anguilla</name>
    <name type="common">European freshwater eel</name>
    <name type="synonym">Muraena anguilla</name>
    <dbReference type="NCBI Taxonomy" id="7936"/>
    <lineage>
        <taxon>Eukaryota</taxon>
        <taxon>Metazoa</taxon>
        <taxon>Chordata</taxon>
        <taxon>Craniata</taxon>
        <taxon>Vertebrata</taxon>
        <taxon>Euteleostomi</taxon>
        <taxon>Actinopterygii</taxon>
        <taxon>Neopterygii</taxon>
        <taxon>Teleostei</taxon>
        <taxon>Anguilliformes</taxon>
        <taxon>Anguillidae</taxon>
        <taxon>Anguilla</taxon>
    </lineage>
</organism>
<protein>
    <submittedName>
        <fullName evidence="2">Uncharacterized protein</fullName>
    </submittedName>
</protein>
<accession>A0A0E9V8X6</accession>
<proteinExistence type="predicted"/>
<sequence>MQAVKTPLPYHPPPHTHNCSVQFLSYDIQLYYVFTRIMALQIVFIFLFRELNWTF</sequence>
<dbReference type="AlphaFoldDB" id="A0A0E9V8X6"/>